<dbReference type="InterPro" id="IPR043136">
    <property type="entry name" value="B30.2/SPRY_sf"/>
</dbReference>
<dbReference type="InterPro" id="IPR044736">
    <property type="entry name" value="Gid1/RanBPM/SPLA_SPRY"/>
</dbReference>
<feature type="coiled-coil region" evidence="3">
    <location>
        <begin position="258"/>
        <end position="315"/>
    </location>
</feature>
<accession>A0AAV9X603</accession>
<keyword evidence="3" id="KW-0175">Coiled coil</keyword>
<evidence type="ECO:0000256" key="2">
    <source>
        <dbReference type="PROSITE-ProRule" id="PRU00023"/>
    </source>
</evidence>
<evidence type="ECO:0000256" key="1">
    <source>
        <dbReference type="ARBA" id="ARBA00022737"/>
    </source>
</evidence>
<keyword evidence="2" id="KW-0040">ANK repeat</keyword>
<dbReference type="PROSITE" id="PS50088">
    <property type="entry name" value="ANK_REPEAT"/>
    <property type="match status" value="1"/>
</dbReference>
<dbReference type="Pfam" id="PF00622">
    <property type="entry name" value="SPRY"/>
    <property type="match status" value="1"/>
</dbReference>
<dbReference type="SMART" id="SM00449">
    <property type="entry name" value="SPRY"/>
    <property type="match status" value="1"/>
</dbReference>
<feature type="region of interest" description="Disordered" evidence="4">
    <location>
        <begin position="498"/>
        <end position="566"/>
    </location>
</feature>
<dbReference type="CDD" id="cd12885">
    <property type="entry name" value="SPRY_RanBP_like"/>
    <property type="match status" value="1"/>
</dbReference>
<dbReference type="InterPro" id="IPR013320">
    <property type="entry name" value="ConA-like_dom_sf"/>
</dbReference>
<feature type="compositionally biased region" description="Polar residues" evidence="4">
    <location>
        <begin position="1100"/>
        <end position="1143"/>
    </location>
</feature>
<dbReference type="SUPFAM" id="SSF48403">
    <property type="entry name" value="Ankyrin repeat"/>
    <property type="match status" value="1"/>
</dbReference>
<name>A0AAV9X603_9PEZI</name>
<evidence type="ECO:0000256" key="3">
    <source>
        <dbReference type="SAM" id="Coils"/>
    </source>
</evidence>
<comment type="caution">
    <text evidence="6">The sequence shown here is derived from an EMBL/GenBank/DDBJ whole genome shotgun (WGS) entry which is preliminary data.</text>
</comment>
<dbReference type="InterPro" id="IPR027417">
    <property type="entry name" value="P-loop_NTPase"/>
</dbReference>
<feature type="region of interest" description="Disordered" evidence="4">
    <location>
        <begin position="2016"/>
        <end position="2064"/>
    </location>
</feature>
<sequence>MTIANGLTLDTKFRSRRSSNASNLATPLNSAFPARVSGKEQDSQCWLEAKVRFRDRIQKSKHPPSQDNINDFLRNNINVNKAISEAEKLKARADRRYEGSLGKLLGVLSVLKDVGDSVLTCAPETVSIAWGIISLLVGIGTNDMDNCGKISEASTNIVTIILNCRLYENRHNENEKTLEVNDLADRVMEAIRELITVVLEFFWHANRKFREGNRLKKFVDIFSIKSTANEKYEAVIAQYKDLRTIAQVEFEDNVIGWLQDIKQDNAKLAERMQADNEQALRLLLLPELQDIKDKLDLVQQTVSEIKGDVKEMTQELVMFRDESILRNIELKIRERFQRHRAELSKSEAHIRQLSLTLGPLKRRLGTKHLARWLFTHHTYIDWETGNQKILYIKGQPGFGKSVAMAVAIERLLENVADSNPNPIADVRFRTDSWGPEDFKTEQFRDSPVLYFFFKRGDDETQLTKSAVSCLLAQLFRMEHAPTYEEMLRCINALIQGTERGDKPSASTGTDDSSEDEKETERHEGEKERERHETEKEREAGNEGKEDTKASFYQPSNKKVVGGDARSHDPVKVDLARIEEIGKAIGKTIYIVIDGIDECTDYENAGLIAGLVKLARSPSASFKILMSSRDITGLESSFVDQEQKKDEPANPENDTTTNEKTDDSDQKTENADTKTENADTTTDPNATADATNDPAAAAVDAPTEDSDAIHYEVHTDTTILTVNKSTNKEDMKAYLDDSLTDLLDYKSNDMLGISIRKDSHNFNTIHLSRKQAKQIESMVNSIQKKADGMFTYSAMVIASLRQPSPLSIKRRVRELPDQMDSLYAKHLDSLTMAQRKLVILALNRIVWAPQDMNTLEIVEQFKRVYLPSENHQESNEADDSDDDASNEPETPSLERRRSSTSGLDLEDPMERWMRNPEVIYTVRHLEAAGREFFKFSDGKRTINVIHKSVRDWVEKESRKAEERSVVPSANILEWGDNGEIKVTIPRLFVEGSSGTTNFLSQKETLLDILIYTLEVLTSKKFHERYLRAAPEDSTKVEDQSKAPETVANDGEEGKESAEKTEAATESNQTADSDSKPLSEDVDQAQKPVANDVADPPVAEPDTNSASTNGETSNVPEASGTNTSTDVVESTTQIQLDTKSETGSDVTLEVEEKNITENEKKISLEPIIEVVTKDSEENAGQTNEEIKVESELVDSAEKIEEPADVQDPTLEIKEETPLENTDDTGSGSPKPETPGKKTSPRKNWKTRGEISHLDYYIREVGTLWPEKERQGRKWIKLKELLRKLTAKETWSRLSPEFLDLCLTNMGTDYPEDLSLAPGFVAARLGWDLYLEFLVEDEELNYDFNTITFSPTDPRTILHIPKLYFTPNNLAKLVPKLRPGSTSLDRDGYEPFHQCLRRLSPSYGFDDDTKKDLRRSISILLEMEPKPDLNKTMPKYNDIPLCYAMWFTDGDTSIFYRILERYKDDPEKFDINFSGEKTRNSLHSIWCNPTIVSQELQVEFAKKLIECGADVNAQDIDSAGPLTFAALTLNAAGVQLLVDSGADINDDDFEGFTALGGVATVSSVEGMDSEAQEKACLEIIRILKGAGADLSIRTKGGQTPLIGCILFEKYEAAKLLLEYLAKPENDDFSYLTQQNAQRGTILHMAIGRKLAGPKIIQFVAEHLPKALMPDLLAVRDFKGRTALQFALIAVIDALNGSYSLMEVYYSLYEEKGSPAGELWVPKRDAIICFGDIICLRKLREEQNKVTFQRLLTMEPYNYWMLHQAICIHDEEGIKALVEAGIDPLHVDEEGWDAFDWAYACGQADLVQKCFPEIYKDVNYEHRKSAWKEKFPQDLKWDRGHEVVEFSEDRLSAKVDTTFEPQFEFEKAGIVTRYPVPPYSPLFYYEVTILELLGSPETSFVGVGFCSEEPNVGKMPGWNDTCRRTFGLHSDEPNRVYSPDCFNTHDSSSRPSHCPFEVIKAGDTVGCGYDQINHTIFWTLNGKSWEVEFTEVRERLYPMIGGMECHLKTNFGGDPNIPFMWDGEDPPPVETNSPPTESSPVPAEPAEPTESTADNLESVSAQIIVTEA</sequence>
<feature type="compositionally biased region" description="Basic and acidic residues" evidence="4">
    <location>
        <begin position="656"/>
        <end position="676"/>
    </location>
</feature>
<dbReference type="InterPro" id="IPR036770">
    <property type="entry name" value="Ankyrin_rpt-contain_sf"/>
</dbReference>
<feature type="compositionally biased region" description="Basic and acidic residues" evidence="4">
    <location>
        <begin position="1028"/>
        <end position="1040"/>
    </location>
</feature>
<dbReference type="Gene3D" id="1.25.40.20">
    <property type="entry name" value="Ankyrin repeat-containing domain"/>
    <property type="match status" value="2"/>
</dbReference>
<evidence type="ECO:0000313" key="7">
    <source>
        <dbReference type="Proteomes" id="UP001365542"/>
    </source>
</evidence>
<keyword evidence="1" id="KW-0677">Repeat</keyword>
<reference evidence="6 7" key="1">
    <citation type="submission" date="2019-10" db="EMBL/GenBank/DDBJ databases">
        <authorList>
            <person name="Palmer J.M."/>
        </authorList>
    </citation>
    <scope>NUCLEOTIDE SEQUENCE [LARGE SCALE GENOMIC DNA]</scope>
    <source>
        <strain evidence="6 7">TWF694</strain>
    </source>
</reference>
<organism evidence="6 7">
    <name type="scientific">Orbilia ellipsospora</name>
    <dbReference type="NCBI Taxonomy" id="2528407"/>
    <lineage>
        <taxon>Eukaryota</taxon>
        <taxon>Fungi</taxon>
        <taxon>Dikarya</taxon>
        <taxon>Ascomycota</taxon>
        <taxon>Pezizomycotina</taxon>
        <taxon>Orbiliomycetes</taxon>
        <taxon>Orbiliales</taxon>
        <taxon>Orbiliaceae</taxon>
        <taxon>Orbilia</taxon>
    </lineage>
</organism>
<feature type="region of interest" description="Disordered" evidence="4">
    <location>
        <begin position="1171"/>
        <end position="1242"/>
    </location>
</feature>
<dbReference type="Pfam" id="PF24883">
    <property type="entry name" value="NPHP3_N"/>
    <property type="match status" value="2"/>
</dbReference>
<evidence type="ECO:0000256" key="4">
    <source>
        <dbReference type="SAM" id="MobiDB-lite"/>
    </source>
</evidence>
<dbReference type="Gene3D" id="3.40.50.300">
    <property type="entry name" value="P-loop containing nucleotide triphosphate hydrolases"/>
    <property type="match status" value="1"/>
</dbReference>
<feature type="compositionally biased region" description="Low complexity" evidence="4">
    <location>
        <begin position="2029"/>
        <end position="2049"/>
    </location>
</feature>
<gene>
    <name evidence="6" type="primary">RANBP10</name>
    <name evidence="6" type="ORF">TWF694_011575</name>
</gene>
<feature type="compositionally biased region" description="Basic and acidic residues" evidence="4">
    <location>
        <begin position="1050"/>
        <end position="1061"/>
    </location>
</feature>
<dbReference type="Proteomes" id="UP001365542">
    <property type="component" value="Unassembled WGS sequence"/>
</dbReference>
<dbReference type="EMBL" id="JAVHJO010000009">
    <property type="protein sequence ID" value="KAK6537388.1"/>
    <property type="molecule type" value="Genomic_DNA"/>
</dbReference>
<proteinExistence type="predicted"/>
<dbReference type="PANTHER" id="PTHR10039">
    <property type="entry name" value="AMELOGENIN"/>
    <property type="match status" value="1"/>
</dbReference>
<feature type="compositionally biased region" description="Basic and acidic residues" evidence="4">
    <location>
        <begin position="518"/>
        <end position="548"/>
    </location>
</feature>
<feature type="region of interest" description="Disordered" evidence="4">
    <location>
        <begin position="1028"/>
        <end position="1149"/>
    </location>
</feature>
<dbReference type="SMART" id="SM00248">
    <property type="entry name" value="ANK"/>
    <property type="match status" value="6"/>
</dbReference>
<dbReference type="InterPro" id="IPR003877">
    <property type="entry name" value="SPRY_dom"/>
</dbReference>
<dbReference type="InterPro" id="IPR002110">
    <property type="entry name" value="Ankyrin_rpt"/>
</dbReference>
<evidence type="ECO:0000313" key="6">
    <source>
        <dbReference type="EMBL" id="KAK6537388.1"/>
    </source>
</evidence>
<protein>
    <submittedName>
        <fullName evidence="6">Ran-binding protein 10</fullName>
    </submittedName>
</protein>
<dbReference type="Gene3D" id="2.60.120.920">
    <property type="match status" value="1"/>
</dbReference>
<dbReference type="InterPro" id="IPR056884">
    <property type="entry name" value="NPHP3-like_N"/>
</dbReference>
<keyword evidence="7" id="KW-1185">Reference proteome</keyword>
<dbReference type="InterPro" id="IPR001870">
    <property type="entry name" value="B30.2/SPRY"/>
</dbReference>
<feature type="compositionally biased region" description="Acidic residues" evidence="4">
    <location>
        <begin position="874"/>
        <end position="885"/>
    </location>
</feature>
<feature type="repeat" description="ANK" evidence="2">
    <location>
        <begin position="1514"/>
        <end position="1546"/>
    </location>
</feature>
<feature type="compositionally biased region" description="Low complexity" evidence="4">
    <location>
        <begin position="677"/>
        <end position="700"/>
    </location>
</feature>
<dbReference type="SUPFAM" id="SSF49899">
    <property type="entry name" value="Concanavalin A-like lectins/glucanases"/>
    <property type="match status" value="1"/>
</dbReference>
<feature type="domain" description="B30.2/SPRY" evidence="5">
    <location>
        <begin position="1809"/>
        <end position="2012"/>
    </location>
</feature>
<feature type="region of interest" description="Disordered" evidence="4">
    <location>
        <begin position="867"/>
        <end position="903"/>
    </location>
</feature>
<dbReference type="PROSITE" id="PS50188">
    <property type="entry name" value="B302_SPRY"/>
    <property type="match status" value="1"/>
</dbReference>
<feature type="compositionally biased region" description="Polar residues" evidence="4">
    <location>
        <begin position="2050"/>
        <end position="2064"/>
    </location>
</feature>
<evidence type="ECO:0000259" key="5">
    <source>
        <dbReference type="PROSITE" id="PS50188"/>
    </source>
</evidence>
<feature type="compositionally biased region" description="Basic and acidic residues" evidence="4">
    <location>
        <begin position="1182"/>
        <end position="1199"/>
    </location>
</feature>
<feature type="region of interest" description="Disordered" evidence="4">
    <location>
        <begin position="635"/>
        <end position="702"/>
    </location>
</feature>